<dbReference type="RefSeq" id="WP_201244866.1">
    <property type="nucleotide sequence ID" value="NZ_NHSF01000052.1"/>
</dbReference>
<dbReference type="Pfam" id="PF01609">
    <property type="entry name" value="DDE_Tnp_1"/>
    <property type="match status" value="1"/>
</dbReference>
<comment type="caution">
    <text evidence="4">The sequence shown here is derived from an EMBL/GenBank/DDBJ whole genome shotgun (WGS) entry which is preliminary data.</text>
</comment>
<dbReference type="GO" id="GO:0006313">
    <property type="term" value="P:DNA transposition"/>
    <property type="evidence" value="ECO:0007669"/>
    <property type="project" value="InterPro"/>
</dbReference>
<evidence type="ECO:0000313" key="4">
    <source>
        <dbReference type="EMBL" id="MBK5930443.1"/>
    </source>
</evidence>
<proteinExistence type="predicted"/>
<dbReference type="Pfam" id="PF13340">
    <property type="entry name" value="DUF4096"/>
    <property type="match status" value="1"/>
</dbReference>
<reference evidence="4" key="2">
    <citation type="journal article" date="2020" name="Microorganisms">
        <title>Osmotic Adaptation and Compatible Solute Biosynthesis of Phototrophic Bacteria as Revealed from Genome Analyses.</title>
        <authorList>
            <person name="Imhoff J.F."/>
            <person name="Rahn T."/>
            <person name="Kunzel S."/>
            <person name="Keller A."/>
            <person name="Neulinger S.C."/>
        </authorList>
    </citation>
    <scope>NUCLEOTIDE SEQUENCE</scope>
    <source>
        <strain evidence="4">DSM 4395</strain>
    </source>
</reference>
<dbReference type="PANTHER" id="PTHR30007:SF0">
    <property type="entry name" value="TRANSPOSASE"/>
    <property type="match status" value="1"/>
</dbReference>
<evidence type="ECO:0000259" key="3">
    <source>
        <dbReference type="Pfam" id="PF13340"/>
    </source>
</evidence>
<dbReference type="InterPro" id="IPR025161">
    <property type="entry name" value="IS402-like_dom"/>
</dbReference>
<dbReference type="InterPro" id="IPR002559">
    <property type="entry name" value="Transposase_11"/>
</dbReference>
<organism evidence="4 5">
    <name type="scientific">Halochromatium salexigens</name>
    <name type="common">Chromatium salexigens</name>
    <dbReference type="NCBI Taxonomy" id="49447"/>
    <lineage>
        <taxon>Bacteria</taxon>
        <taxon>Pseudomonadati</taxon>
        <taxon>Pseudomonadota</taxon>
        <taxon>Gammaproteobacteria</taxon>
        <taxon>Chromatiales</taxon>
        <taxon>Chromatiaceae</taxon>
        <taxon>Halochromatium</taxon>
    </lineage>
</organism>
<evidence type="ECO:0000256" key="1">
    <source>
        <dbReference type="SAM" id="MobiDB-lite"/>
    </source>
</evidence>
<feature type="domain" description="Transposase IS4-like" evidence="2">
    <location>
        <begin position="107"/>
        <end position="260"/>
    </location>
</feature>
<keyword evidence="5" id="KW-1185">Reference proteome</keyword>
<dbReference type="GO" id="GO:0003677">
    <property type="term" value="F:DNA binding"/>
    <property type="evidence" value="ECO:0007669"/>
    <property type="project" value="InterPro"/>
</dbReference>
<dbReference type="Proteomes" id="UP001296967">
    <property type="component" value="Unassembled WGS sequence"/>
</dbReference>
<dbReference type="PANTHER" id="PTHR30007">
    <property type="entry name" value="PHP DOMAIN PROTEIN"/>
    <property type="match status" value="1"/>
</dbReference>
<dbReference type="EMBL" id="NHSF01000052">
    <property type="protein sequence ID" value="MBK5930443.1"/>
    <property type="molecule type" value="Genomic_DNA"/>
</dbReference>
<accession>A0AAJ0UFM4</accession>
<protein>
    <submittedName>
        <fullName evidence="4">DDE transposase</fullName>
    </submittedName>
</protein>
<feature type="region of interest" description="Disordered" evidence="1">
    <location>
        <begin position="98"/>
        <end position="132"/>
    </location>
</feature>
<dbReference type="NCBIfam" id="NF033580">
    <property type="entry name" value="transpos_IS5_3"/>
    <property type="match status" value="1"/>
</dbReference>
<reference evidence="4" key="1">
    <citation type="submission" date="2017-05" db="EMBL/GenBank/DDBJ databases">
        <authorList>
            <person name="Imhoff J.F."/>
            <person name="Rahn T."/>
            <person name="Kuenzel S."/>
            <person name="Neulinger S.C."/>
        </authorList>
    </citation>
    <scope>NUCLEOTIDE SEQUENCE</scope>
    <source>
        <strain evidence="4">DSM 4395</strain>
    </source>
</reference>
<dbReference type="AlphaFoldDB" id="A0AAJ0UFM4"/>
<evidence type="ECO:0000313" key="5">
    <source>
        <dbReference type="Proteomes" id="UP001296967"/>
    </source>
</evidence>
<gene>
    <name evidence="4" type="ORF">CCR82_07900</name>
</gene>
<dbReference type="GO" id="GO:0004803">
    <property type="term" value="F:transposase activity"/>
    <property type="evidence" value="ECO:0007669"/>
    <property type="project" value="InterPro"/>
</dbReference>
<name>A0AAJ0UFM4_HALSE</name>
<evidence type="ECO:0000259" key="2">
    <source>
        <dbReference type="Pfam" id="PF01609"/>
    </source>
</evidence>
<feature type="domain" description="Insertion element IS402-like" evidence="3">
    <location>
        <begin position="16"/>
        <end position="91"/>
    </location>
</feature>
<sequence length="277" mass="31530">MNREQHPTRQGYDSDVTDAEWDIIGPLLTETQATTKGRPVEHDLRAVLNAIFYINKTGCQWRSLPKDFPPHSVVFYHDTKWRKDGTLEIIHDVLRQRARKRAGRHPQPSGAIIDSQSSKGTPESRVESGFDGGKLIQGRKRHIVVDTMGYMIVAVVHSAGINDGKAAPEVLEKLFQAADTIRTIWADSAYVGQALHDWVLARFQCVLEVVKKQQGVKGFHVLPRRWVVERTFAWFSRARRLSKDYERDPNSSKAQVYIASIRLLLRDLCDNQIAYAT</sequence>